<keyword evidence="5 8" id="KW-0812">Transmembrane</keyword>
<feature type="transmembrane region" description="Helical" evidence="8">
    <location>
        <begin position="106"/>
        <end position="124"/>
    </location>
</feature>
<evidence type="ECO:0000256" key="8">
    <source>
        <dbReference type="RuleBase" id="RU363041"/>
    </source>
</evidence>
<organism evidence="9 10">
    <name type="scientific">Microlunatus capsulatus</name>
    <dbReference type="NCBI Taxonomy" id="99117"/>
    <lineage>
        <taxon>Bacteria</taxon>
        <taxon>Bacillati</taxon>
        <taxon>Actinomycetota</taxon>
        <taxon>Actinomycetes</taxon>
        <taxon>Propionibacteriales</taxon>
        <taxon>Propionibacteriaceae</taxon>
        <taxon>Microlunatus</taxon>
    </lineage>
</organism>
<dbReference type="PANTHER" id="PTHR30269">
    <property type="entry name" value="TRANSMEMBRANE PROTEIN YFCA"/>
    <property type="match status" value="1"/>
</dbReference>
<evidence type="ECO:0000256" key="2">
    <source>
        <dbReference type="ARBA" id="ARBA00009142"/>
    </source>
</evidence>
<keyword evidence="4 8" id="KW-1003">Cell membrane</keyword>
<comment type="similarity">
    <text evidence="2 8">Belongs to the 4-toluene sulfonate uptake permease (TSUP) (TC 2.A.102) family.</text>
</comment>
<feature type="transmembrane region" description="Helical" evidence="8">
    <location>
        <begin position="177"/>
        <end position="197"/>
    </location>
</feature>
<comment type="caution">
    <text evidence="9">The sequence shown here is derived from an EMBL/GenBank/DDBJ whole genome shotgun (WGS) entry which is preliminary data.</text>
</comment>
<dbReference type="Pfam" id="PF01925">
    <property type="entry name" value="TauE"/>
    <property type="match status" value="1"/>
</dbReference>
<reference evidence="9 10" key="1">
    <citation type="submission" date="2021-03" db="EMBL/GenBank/DDBJ databases">
        <title>Sequencing the genomes of 1000 actinobacteria strains.</title>
        <authorList>
            <person name="Klenk H.-P."/>
        </authorList>
    </citation>
    <scope>NUCLEOTIDE SEQUENCE [LARGE SCALE GENOMIC DNA]</scope>
    <source>
        <strain evidence="9 10">DSM 12936</strain>
    </source>
</reference>
<dbReference type="InterPro" id="IPR052017">
    <property type="entry name" value="TSUP"/>
</dbReference>
<keyword evidence="3" id="KW-0813">Transport</keyword>
<evidence type="ECO:0000256" key="4">
    <source>
        <dbReference type="ARBA" id="ARBA00022475"/>
    </source>
</evidence>
<dbReference type="PANTHER" id="PTHR30269:SF0">
    <property type="entry name" value="MEMBRANE TRANSPORTER PROTEIN YFCA-RELATED"/>
    <property type="match status" value="1"/>
</dbReference>
<keyword evidence="7 8" id="KW-0472">Membrane</keyword>
<dbReference type="RefSeq" id="WP_307804349.1">
    <property type="nucleotide sequence ID" value="NZ_BAAAMH010000001.1"/>
</dbReference>
<keyword evidence="10" id="KW-1185">Reference proteome</keyword>
<feature type="transmembrane region" description="Helical" evidence="8">
    <location>
        <begin position="78"/>
        <end position="100"/>
    </location>
</feature>
<dbReference type="Proteomes" id="UP000758168">
    <property type="component" value="Unassembled WGS sequence"/>
</dbReference>
<feature type="transmembrane region" description="Helical" evidence="8">
    <location>
        <begin position="12"/>
        <end position="39"/>
    </location>
</feature>
<feature type="transmembrane region" description="Helical" evidence="8">
    <location>
        <begin position="136"/>
        <end position="165"/>
    </location>
</feature>
<gene>
    <name evidence="9" type="ORF">JOF54_003597</name>
</gene>
<comment type="subcellular location">
    <subcellularLocation>
        <location evidence="1 8">Cell membrane</location>
        <topology evidence="1 8">Multi-pass membrane protein</topology>
    </subcellularLocation>
</comment>
<sequence>MSPDDVLRAGVLLLAGIGSGVVGYAAGLASLVSFPVLLALGVPPLTANVTNSVALTGVTLGGVASARPELVGQRRRMLTFGGIGVVGGAAGALLLLRLPPGVFERVVPWLVAFGSVVLLLRPWLRRWHAGRLHERHPAVLAVVGAVTVYCGYFGAAAGVLLLATFGAVLPDRMARLAALRSVVVGAANTTAAVIFAVTGTVAWWAVPPLVVGAVIGSTLGPPLVRRLPETPLRVGVAVAGLALAVSLYLDRAG</sequence>
<evidence type="ECO:0000256" key="1">
    <source>
        <dbReference type="ARBA" id="ARBA00004651"/>
    </source>
</evidence>
<evidence type="ECO:0000256" key="3">
    <source>
        <dbReference type="ARBA" id="ARBA00022448"/>
    </source>
</evidence>
<evidence type="ECO:0000313" key="10">
    <source>
        <dbReference type="Proteomes" id="UP000758168"/>
    </source>
</evidence>
<accession>A0ABS4ZC93</accession>
<evidence type="ECO:0000256" key="5">
    <source>
        <dbReference type="ARBA" id="ARBA00022692"/>
    </source>
</evidence>
<dbReference type="EMBL" id="JAGIOB010000001">
    <property type="protein sequence ID" value="MBP2418675.1"/>
    <property type="molecule type" value="Genomic_DNA"/>
</dbReference>
<keyword evidence="6 8" id="KW-1133">Transmembrane helix</keyword>
<protein>
    <recommendedName>
        <fullName evidence="8">Probable membrane transporter protein</fullName>
    </recommendedName>
</protein>
<dbReference type="InterPro" id="IPR002781">
    <property type="entry name" value="TM_pro_TauE-like"/>
</dbReference>
<name>A0ABS4ZC93_9ACTN</name>
<evidence type="ECO:0000256" key="6">
    <source>
        <dbReference type="ARBA" id="ARBA00022989"/>
    </source>
</evidence>
<feature type="transmembrane region" description="Helical" evidence="8">
    <location>
        <begin position="230"/>
        <end position="249"/>
    </location>
</feature>
<evidence type="ECO:0000313" key="9">
    <source>
        <dbReference type="EMBL" id="MBP2418675.1"/>
    </source>
</evidence>
<evidence type="ECO:0000256" key="7">
    <source>
        <dbReference type="ARBA" id="ARBA00023136"/>
    </source>
</evidence>
<proteinExistence type="inferred from homology"/>